<dbReference type="AlphaFoldDB" id="X0TQ55"/>
<comment type="caution">
    <text evidence="1">The sequence shown here is derived from an EMBL/GenBank/DDBJ whole genome shotgun (WGS) entry which is preliminary data.</text>
</comment>
<name>X0TQ55_9ZZZZ</name>
<organism evidence="1">
    <name type="scientific">marine sediment metagenome</name>
    <dbReference type="NCBI Taxonomy" id="412755"/>
    <lineage>
        <taxon>unclassified sequences</taxon>
        <taxon>metagenomes</taxon>
        <taxon>ecological metagenomes</taxon>
    </lineage>
</organism>
<accession>X0TQ55</accession>
<proteinExistence type="predicted"/>
<sequence>MGLVEKASQKIAERLSWCTAHRDQAGIAKDLADGKDISE</sequence>
<feature type="non-terminal residue" evidence="1">
    <location>
        <position position="39"/>
    </location>
</feature>
<gene>
    <name evidence="1" type="ORF">S01H1_03531</name>
</gene>
<protein>
    <submittedName>
        <fullName evidence="1">Uncharacterized protein</fullName>
    </submittedName>
</protein>
<reference evidence="1" key="1">
    <citation type="journal article" date="2014" name="Front. Microbiol.">
        <title>High frequency of phylogenetically diverse reductive dehalogenase-homologous genes in deep subseafloor sedimentary metagenomes.</title>
        <authorList>
            <person name="Kawai M."/>
            <person name="Futagami T."/>
            <person name="Toyoda A."/>
            <person name="Takaki Y."/>
            <person name="Nishi S."/>
            <person name="Hori S."/>
            <person name="Arai W."/>
            <person name="Tsubouchi T."/>
            <person name="Morono Y."/>
            <person name="Uchiyama I."/>
            <person name="Ito T."/>
            <person name="Fujiyama A."/>
            <person name="Inagaki F."/>
            <person name="Takami H."/>
        </authorList>
    </citation>
    <scope>NUCLEOTIDE SEQUENCE</scope>
    <source>
        <strain evidence="1">Expedition CK06-06</strain>
    </source>
</reference>
<evidence type="ECO:0000313" key="1">
    <source>
        <dbReference type="EMBL" id="GAF78250.1"/>
    </source>
</evidence>
<dbReference type="EMBL" id="BARS01001917">
    <property type="protein sequence ID" value="GAF78250.1"/>
    <property type="molecule type" value="Genomic_DNA"/>
</dbReference>